<reference evidence="1 2" key="1">
    <citation type="submission" date="2013-08" db="EMBL/GenBank/DDBJ databases">
        <title>Flavobacterium limnosediminis JC2902 genome sequencing.</title>
        <authorList>
            <person name="Lee K."/>
            <person name="Yi H."/>
            <person name="Park S."/>
            <person name="Chun J."/>
        </authorList>
    </citation>
    <scope>NUCLEOTIDE SEQUENCE [LARGE SCALE GENOMIC DNA]</scope>
    <source>
        <strain evidence="1 2">JC2902</strain>
    </source>
</reference>
<keyword evidence="2" id="KW-1185">Reference proteome</keyword>
<dbReference type="PATRIC" id="fig|1341181.4.peg.1660"/>
<sequence>MNYFLFNKNSNNRFYDAEYSTNSRFNAKFCINLKLKKMLKIKKTFG</sequence>
<protein>
    <submittedName>
        <fullName evidence="1">Uncharacterized protein</fullName>
    </submittedName>
</protein>
<dbReference type="Proteomes" id="UP000018004">
    <property type="component" value="Unassembled WGS sequence"/>
</dbReference>
<evidence type="ECO:0000313" key="2">
    <source>
        <dbReference type="Proteomes" id="UP000018004"/>
    </source>
</evidence>
<comment type="caution">
    <text evidence="1">The sequence shown here is derived from an EMBL/GenBank/DDBJ whole genome shotgun (WGS) entry which is preliminary data.</text>
</comment>
<accession>V6SNR1</accession>
<organism evidence="1 2">
    <name type="scientific">Flavobacterium limnosediminis JC2902</name>
    <dbReference type="NCBI Taxonomy" id="1341181"/>
    <lineage>
        <taxon>Bacteria</taxon>
        <taxon>Pseudomonadati</taxon>
        <taxon>Bacteroidota</taxon>
        <taxon>Flavobacteriia</taxon>
        <taxon>Flavobacteriales</taxon>
        <taxon>Flavobacteriaceae</taxon>
        <taxon>Flavobacterium</taxon>
    </lineage>
</organism>
<proteinExistence type="predicted"/>
<gene>
    <name evidence="1" type="ORF">FLJC2902T_16840</name>
</gene>
<name>V6SNR1_9FLAO</name>
<evidence type="ECO:0000313" key="1">
    <source>
        <dbReference type="EMBL" id="ESU28333.1"/>
    </source>
</evidence>
<dbReference type="AlphaFoldDB" id="V6SNR1"/>
<dbReference type="EMBL" id="AVGG01000007">
    <property type="protein sequence ID" value="ESU28333.1"/>
    <property type="molecule type" value="Genomic_DNA"/>
</dbReference>